<protein>
    <submittedName>
        <fullName evidence="2">Uncharacterized protein</fullName>
    </submittedName>
</protein>
<dbReference type="EMBL" id="LAZR01050036">
    <property type="protein sequence ID" value="KKK88261.1"/>
    <property type="molecule type" value="Genomic_DNA"/>
</dbReference>
<name>A0A0F9BV14_9ZZZZ</name>
<feature type="region of interest" description="Disordered" evidence="1">
    <location>
        <begin position="1"/>
        <end position="30"/>
    </location>
</feature>
<sequence>MPRPRRKTERAFNAKGLRREEGSDHTKGKLFDERGRYTGIKTKTSRSGKDIDDTLLFLMGKQLKFDTRKQLLCFIDCYWNRDDYFNMLRKKEEVYIYFHFLFLVLRCTRYEQRDINSVLRCPSKSAEYKTNFRI</sequence>
<evidence type="ECO:0000256" key="1">
    <source>
        <dbReference type="SAM" id="MobiDB-lite"/>
    </source>
</evidence>
<dbReference type="AlphaFoldDB" id="A0A0F9BV14"/>
<feature type="compositionally biased region" description="Basic and acidic residues" evidence="1">
    <location>
        <begin position="9"/>
        <end position="30"/>
    </location>
</feature>
<proteinExistence type="predicted"/>
<accession>A0A0F9BV14</accession>
<gene>
    <name evidence="2" type="ORF">LCGC14_2744970</name>
</gene>
<organism evidence="2">
    <name type="scientific">marine sediment metagenome</name>
    <dbReference type="NCBI Taxonomy" id="412755"/>
    <lineage>
        <taxon>unclassified sequences</taxon>
        <taxon>metagenomes</taxon>
        <taxon>ecological metagenomes</taxon>
    </lineage>
</organism>
<reference evidence="2" key="1">
    <citation type="journal article" date="2015" name="Nature">
        <title>Complex archaea that bridge the gap between prokaryotes and eukaryotes.</title>
        <authorList>
            <person name="Spang A."/>
            <person name="Saw J.H."/>
            <person name="Jorgensen S.L."/>
            <person name="Zaremba-Niedzwiedzka K."/>
            <person name="Martijn J."/>
            <person name="Lind A.E."/>
            <person name="van Eijk R."/>
            <person name="Schleper C."/>
            <person name="Guy L."/>
            <person name="Ettema T.J."/>
        </authorList>
    </citation>
    <scope>NUCLEOTIDE SEQUENCE</scope>
</reference>
<comment type="caution">
    <text evidence="2">The sequence shown here is derived from an EMBL/GenBank/DDBJ whole genome shotgun (WGS) entry which is preliminary data.</text>
</comment>
<evidence type="ECO:0000313" key="2">
    <source>
        <dbReference type="EMBL" id="KKK88261.1"/>
    </source>
</evidence>